<dbReference type="Proteomes" id="UP000318590">
    <property type="component" value="Unassembled WGS sequence"/>
</dbReference>
<dbReference type="RefSeq" id="WP_142835223.1">
    <property type="nucleotide sequence ID" value="NZ_VFSV01000023.1"/>
</dbReference>
<evidence type="ECO:0000313" key="2">
    <source>
        <dbReference type="EMBL" id="TRD17752.1"/>
    </source>
</evidence>
<dbReference type="AlphaFoldDB" id="A0A547PUD2"/>
<dbReference type="EMBL" id="VFSV01000023">
    <property type="protein sequence ID" value="TRD17752.1"/>
    <property type="molecule type" value="Genomic_DNA"/>
</dbReference>
<name>A0A547PUD2_9RHOB</name>
<keyword evidence="3" id="KW-1185">Reference proteome</keyword>
<reference evidence="2 3" key="1">
    <citation type="submission" date="2019-06" db="EMBL/GenBank/DDBJ databases">
        <title>Paenimaribius caenipelagi gen. nov., sp. nov., isolated from a tidal flat.</title>
        <authorList>
            <person name="Yoon J.-H."/>
        </authorList>
    </citation>
    <scope>NUCLEOTIDE SEQUENCE [LARGE SCALE GENOMIC DNA]</scope>
    <source>
        <strain evidence="2 3">JBTF-M29</strain>
    </source>
</reference>
<comment type="caution">
    <text evidence="2">The sequence shown here is derived from an EMBL/GenBank/DDBJ whole genome shotgun (WGS) entry which is preliminary data.</text>
</comment>
<dbReference type="InterPro" id="IPR031571">
    <property type="entry name" value="RcpC_dom"/>
</dbReference>
<evidence type="ECO:0000313" key="3">
    <source>
        <dbReference type="Proteomes" id="UP000318590"/>
    </source>
</evidence>
<organism evidence="2 3">
    <name type="scientific">Palleronia caenipelagi</name>
    <dbReference type="NCBI Taxonomy" id="2489174"/>
    <lineage>
        <taxon>Bacteria</taxon>
        <taxon>Pseudomonadati</taxon>
        <taxon>Pseudomonadota</taxon>
        <taxon>Alphaproteobacteria</taxon>
        <taxon>Rhodobacterales</taxon>
        <taxon>Roseobacteraceae</taxon>
        <taxon>Palleronia</taxon>
    </lineage>
</organism>
<sequence>MRKNLVILSVGLTFAILAAYLSWERIAEAEGLVDNRAFIIYATDADEAIARAGTVFSDSDLTAEPLPIAAQERMGSPLIEATPENMRFVKLRPINDDVPRGRFLTFDLFEDLSDQRLSQQVTSGMRLMTIGVNNTSSLNNLLRPGDRIDLLSVPRDIPTELAEAILEDVKIVAIGEYFTIQEFRAARRGSFSTITIEVLPENGRMLAARREEQSGGFFILLRNRCDSISEAVGCN</sequence>
<evidence type="ECO:0000259" key="1">
    <source>
        <dbReference type="Pfam" id="PF16976"/>
    </source>
</evidence>
<proteinExistence type="predicted"/>
<feature type="domain" description="Flp pilus assembly protein RcpC/CpaB" evidence="1">
    <location>
        <begin position="116"/>
        <end position="210"/>
    </location>
</feature>
<dbReference type="OrthoDB" id="163768at2"/>
<dbReference type="Pfam" id="PF16976">
    <property type="entry name" value="RcpC"/>
    <property type="match status" value="1"/>
</dbReference>
<accession>A0A547PUD2</accession>
<protein>
    <recommendedName>
        <fullName evidence="1">Flp pilus assembly protein RcpC/CpaB domain-containing protein</fullName>
    </recommendedName>
</protein>
<gene>
    <name evidence="2" type="ORF">FEV53_12815</name>
</gene>